<dbReference type="AlphaFoldDB" id="A0A3Q7GQI8"/>
<reference evidence="1" key="2">
    <citation type="submission" date="2019-01" db="UniProtKB">
        <authorList>
            <consortium name="EnsemblPlants"/>
        </authorList>
    </citation>
    <scope>IDENTIFICATION</scope>
    <source>
        <strain evidence="1">cv. Heinz 1706</strain>
    </source>
</reference>
<organism evidence="1">
    <name type="scientific">Solanum lycopersicum</name>
    <name type="common">Tomato</name>
    <name type="synonym">Lycopersicon esculentum</name>
    <dbReference type="NCBI Taxonomy" id="4081"/>
    <lineage>
        <taxon>Eukaryota</taxon>
        <taxon>Viridiplantae</taxon>
        <taxon>Streptophyta</taxon>
        <taxon>Embryophyta</taxon>
        <taxon>Tracheophyta</taxon>
        <taxon>Spermatophyta</taxon>
        <taxon>Magnoliopsida</taxon>
        <taxon>eudicotyledons</taxon>
        <taxon>Gunneridae</taxon>
        <taxon>Pentapetalae</taxon>
        <taxon>asterids</taxon>
        <taxon>lamiids</taxon>
        <taxon>Solanales</taxon>
        <taxon>Solanaceae</taxon>
        <taxon>Solanoideae</taxon>
        <taxon>Solaneae</taxon>
        <taxon>Solanum</taxon>
        <taxon>Solanum subgen. Lycopersicon</taxon>
    </lineage>
</organism>
<accession>A0A3Q7GQI8</accession>
<dbReference type="Gramene" id="Solyc06g010037.1.1">
    <property type="protein sequence ID" value="Solyc06g010037.1.1"/>
    <property type="gene ID" value="Solyc06g010037.1"/>
</dbReference>
<keyword evidence="2" id="KW-1185">Reference proteome</keyword>
<proteinExistence type="predicted"/>
<protein>
    <submittedName>
        <fullName evidence="1">Uncharacterized protein</fullName>
    </submittedName>
</protein>
<dbReference type="Proteomes" id="UP000004994">
    <property type="component" value="Chromosome 6"/>
</dbReference>
<dbReference type="InParanoid" id="A0A3Q7GQI8"/>
<sequence length="249" mass="28622">MQVEGKGKVVVDTSHDKRHYYTQEVKKKGYIIMTPNDLFSLGVSNMKIFSCCKFKGRIEVMTFEGLMLPGDKGIDFIIVFLYTNDFIYTSSSVTLVDEFKSQMMNKFEMSGMSAATPTNVGENFEINDAVKMDDSRSIIRLVYASTFNGSFWGSKISLAPYCWNYELWDLTPKNFQFEIMWINKLELKEANYNNLTLSTSEVNRLPSHMVETNSVGMYAPLIQMGSEPQYSKAIHLFFLNMINLTYQIE</sequence>
<dbReference type="EnsemblPlants" id="Solyc06g010037.1.1">
    <property type="protein sequence ID" value="Solyc06g010037.1.1"/>
    <property type="gene ID" value="Solyc06g010037.1"/>
</dbReference>
<reference evidence="1" key="1">
    <citation type="journal article" date="2012" name="Nature">
        <title>The tomato genome sequence provides insights into fleshy fruit evolution.</title>
        <authorList>
            <consortium name="Tomato Genome Consortium"/>
        </authorList>
    </citation>
    <scope>NUCLEOTIDE SEQUENCE [LARGE SCALE GENOMIC DNA]</scope>
    <source>
        <strain evidence="1">cv. Heinz 1706</strain>
    </source>
</reference>
<evidence type="ECO:0000313" key="2">
    <source>
        <dbReference type="Proteomes" id="UP000004994"/>
    </source>
</evidence>
<evidence type="ECO:0000313" key="1">
    <source>
        <dbReference type="EnsemblPlants" id="Solyc06g010037.1.1"/>
    </source>
</evidence>
<name>A0A3Q7GQI8_SOLLC</name>